<dbReference type="EMBL" id="MLCA01000006">
    <property type="protein sequence ID" value="MEE7491075.1"/>
    <property type="molecule type" value="Genomic_DNA"/>
</dbReference>
<name>A0ABU7TPA3_9HYPH</name>
<keyword evidence="2" id="KW-1185">Reference proteome</keyword>
<sequence length="389" mass="38186">MKQIDLTGVVLNPAAGTLDFSSVNIDPRTVLAVLHEPTNQWIYAVGRRGLGRKSINGAVLTLVFRTAALSPGPIIGFRDDGVDVASDVRLEACRALLATGNVTLSNISTGIGTPADAAPGSDAGAGSLIAKLTRLLGTQTGIATVLAAIRDRLPAALVGGRLSVDGSGVTQPISAVALPLPAGAATSALQGTGNATLSNLSTGLGTPSDTDPGSDTAPGSVLALLRRGLGNWTALLARVPALVAGRIPVDGSGVTQPISAAGLPLPAGAATDAKSEAIRALLAGTLKVATPIPASIVTGQVKIATTGTAVALPNVALVNGIVVKAKTSNAAQTSAAPGVVGPVGVTTVIDGTGPGYPLAPGEAASFACSNANAVSVNGTAGDVFFYEGN</sequence>
<evidence type="ECO:0000313" key="1">
    <source>
        <dbReference type="EMBL" id="MEE7491075.1"/>
    </source>
</evidence>
<protein>
    <submittedName>
        <fullName evidence="1">Uncharacterized protein</fullName>
    </submittedName>
</protein>
<dbReference type="Proteomes" id="UP001355206">
    <property type="component" value="Unassembled WGS sequence"/>
</dbReference>
<proteinExistence type="predicted"/>
<organism evidence="1 2">
    <name type="scientific">Methylobacterium oryzae</name>
    <dbReference type="NCBI Taxonomy" id="334852"/>
    <lineage>
        <taxon>Bacteria</taxon>
        <taxon>Pseudomonadati</taxon>
        <taxon>Pseudomonadota</taxon>
        <taxon>Alphaproteobacteria</taxon>
        <taxon>Hyphomicrobiales</taxon>
        <taxon>Methylobacteriaceae</taxon>
        <taxon>Methylobacterium</taxon>
    </lineage>
</organism>
<dbReference type="RefSeq" id="WP_331301862.1">
    <property type="nucleotide sequence ID" value="NZ_MLCA01000006.1"/>
</dbReference>
<reference evidence="1 2" key="1">
    <citation type="journal article" date="2012" name="Genet. Mol. Biol.">
        <title>Analysis of 16S rRNA and mxaF genes revealing insights into Methylobacterium niche-specific plant association.</title>
        <authorList>
            <person name="Dourado M.N."/>
            <person name="Andreote F.D."/>
            <person name="Dini-Andreote F."/>
            <person name="Conti R."/>
            <person name="Araujo J.M."/>
            <person name="Araujo W.L."/>
        </authorList>
    </citation>
    <scope>NUCLEOTIDE SEQUENCE [LARGE SCALE GENOMIC DNA]</scope>
    <source>
        <strain evidence="1 2">TC3-10</strain>
    </source>
</reference>
<gene>
    <name evidence="1" type="ORF">MOTC310_11635</name>
</gene>
<evidence type="ECO:0000313" key="2">
    <source>
        <dbReference type="Proteomes" id="UP001355206"/>
    </source>
</evidence>
<comment type="caution">
    <text evidence="1">The sequence shown here is derived from an EMBL/GenBank/DDBJ whole genome shotgun (WGS) entry which is preliminary data.</text>
</comment>
<accession>A0ABU7TPA3</accession>